<dbReference type="RefSeq" id="WP_145072497.1">
    <property type="nucleotide sequence ID" value="NZ_CP036298.1"/>
</dbReference>
<dbReference type="PANTHER" id="PTHR47814">
    <property type="entry name" value="PEPTIDYL-TRNA HYDROLASE ARFB"/>
    <property type="match status" value="1"/>
</dbReference>
<dbReference type="KEGG" id="ahel:Q31a_00850"/>
<reference evidence="3 4" key="1">
    <citation type="submission" date="2019-02" db="EMBL/GenBank/DDBJ databases">
        <title>Deep-cultivation of Planctomycetes and their phenomic and genomic characterization uncovers novel biology.</title>
        <authorList>
            <person name="Wiegand S."/>
            <person name="Jogler M."/>
            <person name="Boedeker C."/>
            <person name="Pinto D."/>
            <person name="Vollmers J."/>
            <person name="Rivas-Marin E."/>
            <person name="Kohn T."/>
            <person name="Peeters S.H."/>
            <person name="Heuer A."/>
            <person name="Rast P."/>
            <person name="Oberbeckmann S."/>
            <person name="Bunk B."/>
            <person name="Jeske O."/>
            <person name="Meyerdierks A."/>
            <person name="Storesund J.E."/>
            <person name="Kallscheuer N."/>
            <person name="Luecker S."/>
            <person name="Lage O.M."/>
            <person name="Pohl T."/>
            <person name="Merkel B.J."/>
            <person name="Hornburger P."/>
            <person name="Mueller R.-W."/>
            <person name="Bruemmer F."/>
            <person name="Labrenz M."/>
            <person name="Spormann A.M."/>
            <person name="Op den Camp H."/>
            <person name="Overmann J."/>
            <person name="Amann R."/>
            <person name="Jetten M.S.M."/>
            <person name="Mascher T."/>
            <person name="Medema M.H."/>
            <person name="Devos D.P."/>
            <person name="Kaster A.-K."/>
            <person name="Ovreas L."/>
            <person name="Rohde M."/>
            <person name="Galperin M.Y."/>
            <person name="Jogler C."/>
        </authorList>
    </citation>
    <scope>NUCLEOTIDE SEQUENCE [LARGE SCALE GENOMIC DNA]</scope>
    <source>
        <strain evidence="3 4">Q31a</strain>
    </source>
</reference>
<feature type="region of interest" description="Disordered" evidence="1">
    <location>
        <begin position="97"/>
        <end position="140"/>
    </location>
</feature>
<evidence type="ECO:0000259" key="2">
    <source>
        <dbReference type="Pfam" id="PF00472"/>
    </source>
</evidence>
<evidence type="ECO:0000313" key="3">
    <source>
        <dbReference type="EMBL" id="QDV21806.1"/>
    </source>
</evidence>
<dbReference type="Gene3D" id="3.30.160.20">
    <property type="match status" value="1"/>
</dbReference>
<dbReference type="EC" id="3.1.1.29" evidence="3"/>
<keyword evidence="3" id="KW-0378">Hydrolase</keyword>
<feature type="region of interest" description="Disordered" evidence="1">
    <location>
        <begin position="20"/>
        <end position="46"/>
    </location>
</feature>
<gene>
    <name evidence="3" type="primary">arfB</name>
    <name evidence="3" type="ORF">Q31a_00850</name>
</gene>
<proteinExistence type="predicted"/>
<dbReference type="InterPro" id="IPR000352">
    <property type="entry name" value="Pep_chain_release_fac_I"/>
</dbReference>
<organism evidence="3 4">
    <name type="scientific">Aureliella helgolandensis</name>
    <dbReference type="NCBI Taxonomy" id="2527968"/>
    <lineage>
        <taxon>Bacteria</taxon>
        <taxon>Pseudomonadati</taxon>
        <taxon>Planctomycetota</taxon>
        <taxon>Planctomycetia</taxon>
        <taxon>Pirellulales</taxon>
        <taxon>Pirellulaceae</taxon>
        <taxon>Aureliella</taxon>
    </lineage>
</organism>
<dbReference type="NCBIfam" id="NF006718">
    <property type="entry name" value="PRK09256.1"/>
    <property type="match status" value="1"/>
</dbReference>
<feature type="domain" description="Prokaryotic-type class I peptide chain release factors" evidence="2">
    <location>
        <begin position="9"/>
        <end position="134"/>
    </location>
</feature>
<keyword evidence="4" id="KW-1185">Reference proteome</keyword>
<dbReference type="AlphaFoldDB" id="A0A518FZR4"/>
<feature type="compositionally biased region" description="Polar residues" evidence="1">
    <location>
        <begin position="20"/>
        <end position="39"/>
    </location>
</feature>
<dbReference type="GO" id="GO:0003747">
    <property type="term" value="F:translation release factor activity"/>
    <property type="evidence" value="ECO:0007669"/>
    <property type="project" value="InterPro"/>
</dbReference>
<feature type="compositionally biased region" description="Basic residues" evidence="1">
    <location>
        <begin position="104"/>
        <end position="119"/>
    </location>
</feature>
<dbReference type="PANTHER" id="PTHR47814:SF1">
    <property type="entry name" value="PEPTIDYL-TRNA HYDROLASE ARFB"/>
    <property type="match status" value="1"/>
</dbReference>
<dbReference type="OrthoDB" id="9815709at2"/>
<dbReference type="EMBL" id="CP036298">
    <property type="protein sequence ID" value="QDV21806.1"/>
    <property type="molecule type" value="Genomic_DNA"/>
</dbReference>
<accession>A0A518FZR4</accession>
<dbReference type="GO" id="GO:0072344">
    <property type="term" value="P:rescue of stalled ribosome"/>
    <property type="evidence" value="ECO:0007669"/>
    <property type="project" value="TreeGrafter"/>
</dbReference>
<evidence type="ECO:0000256" key="1">
    <source>
        <dbReference type="SAM" id="MobiDB-lite"/>
    </source>
</evidence>
<evidence type="ECO:0000313" key="4">
    <source>
        <dbReference type="Proteomes" id="UP000318017"/>
    </source>
</evidence>
<dbReference type="SUPFAM" id="SSF110916">
    <property type="entry name" value="Peptidyl-tRNA hydrolase domain-like"/>
    <property type="match status" value="1"/>
</dbReference>
<dbReference type="GO" id="GO:0043022">
    <property type="term" value="F:ribosome binding"/>
    <property type="evidence" value="ECO:0007669"/>
    <property type="project" value="TreeGrafter"/>
</dbReference>
<protein>
    <submittedName>
        <fullName evidence="3">Peptidyl-tRNA hydrolase ArfB</fullName>
        <ecNumber evidence="3">3.1.1.29</ecNumber>
    </submittedName>
</protein>
<dbReference type="Proteomes" id="UP000318017">
    <property type="component" value="Chromosome"/>
</dbReference>
<sequence>MSGIQVSANLEIPEEQLEWSFSRSSGPGGQNVNKVNSKATLRWRPQPGALAPGVWKRFRQNAKRFISTAGEVVIQSQEYRDQPQNIEACREKLRELLRASLTPPKRRVATKPTRASKRRRLDEKKQRSDKKKSRQNKDFH</sequence>
<dbReference type="GO" id="GO:0004045">
    <property type="term" value="F:peptidyl-tRNA hydrolase activity"/>
    <property type="evidence" value="ECO:0007669"/>
    <property type="project" value="UniProtKB-EC"/>
</dbReference>
<dbReference type="Pfam" id="PF00472">
    <property type="entry name" value="RF-1"/>
    <property type="match status" value="1"/>
</dbReference>
<name>A0A518FZR4_9BACT</name>